<keyword evidence="1" id="KW-1133">Transmembrane helix</keyword>
<feature type="transmembrane region" description="Helical" evidence="1">
    <location>
        <begin position="119"/>
        <end position="141"/>
    </location>
</feature>
<gene>
    <name evidence="2" type="ORF">KJI95_04290</name>
</gene>
<dbReference type="Proteomes" id="UP001195903">
    <property type="component" value="Unassembled WGS sequence"/>
</dbReference>
<keyword evidence="3" id="KW-1185">Reference proteome</keyword>
<accession>A0ABS5UZY8</accession>
<evidence type="ECO:0008006" key="4">
    <source>
        <dbReference type="Google" id="ProtNLM"/>
    </source>
</evidence>
<dbReference type="RefSeq" id="WP_214505906.1">
    <property type="nucleotide sequence ID" value="NZ_JAHEPS010000001.1"/>
</dbReference>
<organism evidence="2 3">
    <name type="scientific">Shewanella jiangmenensis</name>
    <dbReference type="NCBI Taxonomy" id="2837387"/>
    <lineage>
        <taxon>Bacteria</taxon>
        <taxon>Pseudomonadati</taxon>
        <taxon>Pseudomonadota</taxon>
        <taxon>Gammaproteobacteria</taxon>
        <taxon>Alteromonadales</taxon>
        <taxon>Shewanellaceae</taxon>
        <taxon>Shewanella</taxon>
    </lineage>
</organism>
<feature type="transmembrane region" description="Helical" evidence="1">
    <location>
        <begin position="64"/>
        <end position="87"/>
    </location>
</feature>
<keyword evidence="1" id="KW-0812">Transmembrane</keyword>
<sequence length="223" mass="24428">MPVAANQPSQRDLPLLAAGLILLSLIIGLAGFSVGVLFHAEQGDMSWSFRPSGLGNYLQSPLAWVYNAALIWAGLWLCLAMVTLAYMRPRLPDLLLPLGGGLIALMVMLMGVFPNHYGSTHTLLAISFTLTMALTHAMVLGSAIRWRLYYASPLLYGLSLLGLGCALPILQQTDWLTMTIPRCEPSAEVCTIDMLLWLQLAAVKLWVLVLGISIYRKPHRKQG</sequence>
<keyword evidence="1" id="KW-0472">Membrane</keyword>
<reference evidence="2 3" key="1">
    <citation type="submission" date="2021-05" db="EMBL/GenBank/DDBJ databases">
        <title>Shewanella sp. JM162201.</title>
        <authorList>
            <person name="Xu S."/>
            <person name="Li A."/>
        </authorList>
    </citation>
    <scope>NUCLEOTIDE SEQUENCE [LARGE SCALE GENOMIC DNA]</scope>
    <source>
        <strain evidence="2 3">JM162201</strain>
    </source>
</reference>
<evidence type="ECO:0000313" key="3">
    <source>
        <dbReference type="Proteomes" id="UP001195903"/>
    </source>
</evidence>
<evidence type="ECO:0000256" key="1">
    <source>
        <dbReference type="SAM" id="Phobius"/>
    </source>
</evidence>
<protein>
    <recommendedName>
        <fullName evidence="4">DUF998 domain-containing protein</fullName>
    </recommendedName>
</protein>
<dbReference type="EMBL" id="JAHEPS010000001">
    <property type="protein sequence ID" value="MBT1443745.1"/>
    <property type="molecule type" value="Genomic_DNA"/>
</dbReference>
<proteinExistence type="predicted"/>
<name>A0ABS5UZY8_9GAMM</name>
<feature type="transmembrane region" description="Helical" evidence="1">
    <location>
        <begin position="194"/>
        <end position="215"/>
    </location>
</feature>
<evidence type="ECO:0000313" key="2">
    <source>
        <dbReference type="EMBL" id="MBT1443745.1"/>
    </source>
</evidence>
<comment type="caution">
    <text evidence="2">The sequence shown here is derived from an EMBL/GenBank/DDBJ whole genome shotgun (WGS) entry which is preliminary data.</text>
</comment>
<feature type="transmembrane region" description="Helical" evidence="1">
    <location>
        <begin position="148"/>
        <end position="170"/>
    </location>
</feature>
<feature type="transmembrane region" description="Helical" evidence="1">
    <location>
        <begin position="94"/>
        <end position="113"/>
    </location>
</feature>
<feature type="transmembrane region" description="Helical" evidence="1">
    <location>
        <begin position="15"/>
        <end position="40"/>
    </location>
</feature>